<dbReference type="Proteomes" id="UP000238164">
    <property type="component" value="Chromosome 1"/>
</dbReference>
<evidence type="ECO:0000256" key="6">
    <source>
        <dbReference type="SAM" id="Phobius"/>
    </source>
</evidence>
<feature type="transmembrane region" description="Helical" evidence="6">
    <location>
        <begin position="354"/>
        <end position="375"/>
    </location>
</feature>
<evidence type="ECO:0000256" key="5">
    <source>
        <dbReference type="ARBA" id="ARBA00023136"/>
    </source>
</evidence>
<proteinExistence type="predicted"/>
<protein>
    <recommendedName>
        <fullName evidence="7">Major facilitator superfamily (MFS) profile domain-containing protein</fullName>
    </recommendedName>
</protein>
<evidence type="ECO:0000313" key="9">
    <source>
        <dbReference type="Proteomes" id="UP000238164"/>
    </source>
</evidence>
<feature type="transmembrane region" description="Helical" evidence="6">
    <location>
        <begin position="114"/>
        <end position="134"/>
    </location>
</feature>
<evidence type="ECO:0000256" key="1">
    <source>
        <dbReference type="ARBA" id="ARBA00004651"/>
    </source>
</evidence>
<keyword evidence="4 6" id="KW-1133">Transmembrane helix</keyword>
<dbReference type="InterPro" id="IPR020846">
    <property type="entry name" value="MFS_dom"/>
</dbReference>
<keyword evidence="5 6" id="KW-0472">Membrane</keyword>
<reference evidence="8 9" key="1">
    <citation type="submission" date="2018-02" db="EMBL/GenBank/DDBJ databases">
        <authorList>
            <person name="Cohen D.B."/>
            <person name="Kent A.D."/>
        </authorList>
    </citation>
    <scope>NUCLEOTIDE SEQUENCE [LARGE SCALE GENOMIC DNA]</scope>
    <source>
        <strain evidence="8">1</strain>
    </source>
</reference>
<dbReference type="Pfam" id="PF07690">
    <property type="entry name" value="MFS_1"/>
    <property type="match status" value="1"/>
</dbReference>
<evidence type="ECO:0000313" key="8">
    <source>
        <dbReference type="EMBL" id="SPD86652.1"/>
    </source>
</evidence>
<dbReference type="Gene3D" id="1.20.1250.20">
    <property type="entry name" value="MFS general substrate transporter like domains"/>
    <property type="match status" value="2"/>
</dbReference>
<feature type="transmembrane region" description="Helical" evidence="6">
    <location>
        <begin position="205"/>
        <end position="228"/>
    </location>
</feature>
<evidence type="ECO:0000256" key="4">
    <source>
        <dbReference type="ARBA" id="ARBA00022989"/>
    </source>
</evidence>
<feature type="transmembrane region" description="Helical" evidence="6">
    <location>
        <begin position="319"/>
        <end position="342"/>
    </location>
</feature>
<keyword evidence="9" id="KW-1185">Reference proteome</keyword>
<evidence type="ECO:0000256" key="2">
    <source>
        <dbReference type="ARBA" id="ARBA00022448"/>
    </source>
</evidence>
<feature type="transmembrane region" description="Helical" evidence="6">
    <location>
        <begin position="83"/>
        <end position="102"/>
    </location>
</feature>
<keyword evidence="2" id="KW-0813">Transport</keyword>
<dbReference type="GO" id="GO:0022857">
    <property type="term" value="F:transmembrane transporter activity"/>
    <property type="evidence" value="ECO:0007669"/>
    <property type="project" value="InterPro"/>
</dbReference>
<evidence type="ECO:0000259" key="7">
    <source>
        <dbReference type="PROSITE" id="PS50850"/>
    </source>
</evidence>
<feature type="transmembrane region" description="Helical" evidence="6">
    <location>
        <begin position="282"/>
        <end position="307"/>
    </location>
</feature>
<dbReference type="GO" id="GO:0005886">
    <property type="term" value="C:plasma membrane"/>
    <property type="evidence" value="ECO:0007669"/>
    <property type="project" value="UniProtKB-SubCell"/>
</dbReference>
<accession>A0A2N9JEU2</accession>
<dbReference type="PANTHER" id="PTHR23505">
    <property type="entry name" value="SPINSTER"/>
    <property type="match status" value="1"/>
</dbReference>
<dbReference type="InterPro" id="IPR011701">
    <property type="entry name" value="MFS"/>
</dbReference>
<feature type="transmembrane region" description="Helical" evidence="6">
    <location>
        <begin position="240"/>
        <end position="262"/>
    </location>
</feature>
<dbReference type="RefSeq" id="WP_105185566.1">
    <property type="nucleotide sequence ID" value="NZ_BAAAGO010000007.1"/>
</dbReference>
<dbReference type="AlphaFoldDB" id="A0A2N9JEU2"/>
<dbReference type="PROSITE" id="PS50850">
    <property type="entry name" value="MFS"/>
    <property type="match status" value="1"/>
</dbReference>
<dbReference type="KEGG" id="mgg:MPLG2_1616"/>
<organism evidence="8 9">
    <name type="scientific">Micropruina glycogenica</name>
    <dbReference type="NCBI Taxonomy" id="75385"/>
    <lineage>
        <taxon>Bacteria</taxon>
        <taxon>Bacillati</taxon>
        <taxon>Actinomycetota</taxon>
        <taxon>Actinomycetes</taxon>
        <taxon>Propionibacteriales</taxon>
        <taxon>Nocardioidaceae</taxon>
        <taxon>Micropruina</taxon>
    </lineage>
</organism>
<dbReference type="InterPro" id="IPR044770">
    <property type="entry name" value="MFS_spinster-like"/>
</dbReference>
<keyword evidence="3 6" id="KW-0812">Transmembrane</keyword>
<feature type="transmembrane region" description="Helical" evidence="6">
    <location>
        <begin position="50"/>
        <end position="71"/>
    </location>
</feature>
<gene>
    <name evidence="8" type="ORF">MPLG2_1616</name>
</gene>
<feature type="transmembrane region" description="Helical" evidence="6">
    <location>
        <begin position="171"/>
        <end position="193"/>
    </location>
</feature>
<evidence type="ECO:0000256" key="3">
    <source>
        <dbReference type="ARBA" id="ARBA00022692"/>
    </source>
</evidence>
<dbReference type="SUPFAM" id="SSF103473">
    <property type="entry name" value="MFS general substrate transporter"/>
    <property type="match status" value="1"/>
</dbReference>
<name>A0A2N9JEU2_9ACTN</name>
<dbReference type="EMBL" id="LT985188">
    <property type="protein sequence ID" value="SPD86652.1"/>
    <property type="molecule type" value="Genomic_DNA"/>
</dbReference>
<sequence length="394" mass="42835">MLPIARSLFGPIWALVADRFGRKRVLFIVTGLWGLWTVATGFANSWTMLLVLYSIALIGTVASEPILNGLLGSLYRRSERGRAYGLVRATGAIIGFIITPLIGQFGANPEGWRYAMIAMGITSVVSGFLILWFVHEPEKVTGADELSTEMKSDAGLFKLSDAAKLFKIPTLAAMAPMLLFVSSLVIFGFQAQFWARDLGYGVTNAAYLATVQGIGSFLSALLGGYLGDVFNKRFGDKGRVLLFQLYAVSFAVMTYITFQMASLFDSDVSKGTGQTVTNDPSIGYYVVVFLMGLVFSIGFSGCVLPMVSSVAPKQLSATAFAVLFSLIQGAITAALSLSLGAISQAIGSLQLTLLWFGSVPYIINAIYWFIFYKTYPRDVALQRQRTKLIEQGQF</sequence>
<comment type="subcellular location">
    <subcellularLocation>
        <location evidence="1">Cell membrane</location>
        <topology evidence="1">Multi-pass membrane protein</topology>
    </subcellularLocation>
</comment>
<feature type="transmembrane region" description="Helical" evidence="6">
    <location>
        <begin position="25"/>
        <end position="44"/>
    </location>
</feature>
<dbReference type="PANTHER" id="PTHR23505:SF52">
    <property type="entry name" value="MAJOR FACILITATOR SUPERFAMILY PROTEIN"/>
    <property type="match status" value="1"/>
</dbReference>
<dbReference type="InterPro" id="IPR036259">
    <property type="entry name" value="MFS_trans_sf"/>
</dbReference>
<dbReference type="OrthoDB" id="9814303at2"/>
<feature type="domain" description="Major facilitator superfamily (MFS) profile" evidence="7">
    <location>
        <begin position="1"/>
        <end position="375"/>
    </location>
</feature>